<proteinExistence type="predicted"/>
<name>A0A9W6BHI3_9CHLO</name>
<keyword evidence="3" id="KW-1185">Reference proteome</keyword>
<evidence type="ECO:0000256" key="1">
    <source>
        <dbReference type="SAM" id="MobiDB-lite"/>
    </source>
</evidence>
<comment type="caution">
    <text evidence="2">The sequence shown here is derived from an EMBL/GenBank/DDBJ whole genome shotgun (WGS) entry which is preliminary data.</text>
</comment>
<dbReference type="Proteomes" id="UP001165080">
    <property type="component" value="Unassembled WGS sequence"/>
</dbReference>
<accession>A0A9W6BHI3</accession>
<evidence type="ECO:0000313" key="3">
    <source>
        <dbReference type="Proteomes" id="UP001165080"/>
    </source>
</evidence>
<evidence type="ECO:0000313" key="2">
    <source>
        <dbReference type="EMBL" id="GLC51905.1"/>
    </source>
</evidence>
<feature type="region of interest" description="Disordered" evidence="1">
    <location>
        <begin position="1"/>
        <end position="24"/>
    </location>
</feature>
<reference evidence="2 3" key="1">
    <citation type="journal article" date="2023" name="Commun. Biol.">
        <title>Reorganization of the ancestral sex-determining regions during the evolution of trioecy in Pleodorina starrii.</title>
        <authorList>
            <person name="Takahashi K."/>
            <person name="Suzuki S."/>
            <person name="Kawai-Toyooka H."/>
            <person name="Yamamoto K."/>
            <person name="Hamaji T."/>
            <person name="Ootsuki R."/>
            <person name="Yamaguchi H."/>
            <person name="Kawachi M."/>
            <person name="Higashiyama T."/>
            <person name="Nozaki H."/>
        </authorList>
    </citation>
    <scope>NUCLEOTIDE SEQUENCE [LARGE SCALE GENOMIC DNA]</scope>
    <source>
        <strain evidence="2 3">NIES-4479</strain>
    </source>
</reference>
<feature type="region of interest" description="Disordered" evidence="1">
    <location>
        <begin position="49"/>
        <end position="70"/>
    </location>
</feature>
<feature type="compositionally biased region" description="Low complexity" evidence="1">
    <location>
        <begin position="11"/>
        <end position="23"/>
    </location>
</feature>
<organism evidence="2 3">
    <name type="scientific">Pleodorina starrii</name>
    <dbReference type="NCBI Taxonomy" id="330485"/>
    <lineage>
        <taxon>Eukaryota</taxon>
        <taxon>Viridiplantae</taxon>
        <taxon>Chlorophyta</taxon>
        <taxon>core chlorophytes</taxon>
        <taxon>Chlorophyceae</taxon>
        <taxon>CS clade</taxon>
        <taxon>Chlamydomonadales</taxon>
        <taxon>Volvocaceae</taxon>
        <taxon>Pleodorina</taxon>
    </lineage>
</organism>
<dbReference type="AlphaFoldDB" id="A0A9W6BHI3"/>
<dbReference type="EMBL" id="BRXU01000005">
    <property type="protein sequence ID" value="GLC51905.1"/>
    <property type="molecule type" value="Genomic_DNA"/>
</dbReference>
<sequence length="335" mass="34540">MAIPKASYVQLPRRSPAAASGSRALRRARSGCSSETQKCDEAACSSSHFARQSSPGAGTPHPRGTGSAPWLPGFSGAFQRSINSLVALNGMTLSEPQMKLLKRATAVLADVLAGRGAAPSVRLTVRRALRAAALAALTATHLARLCTLAGSLAHAVDFSHGGLATEAELANAVCTLLGPTVGTASPPLLRAVGPVSALAADGLDLGAAVLELAQHLTENHNHHHPAELAAAAAGLGKVPVRYRQGADGGGLRSHPHARAVYRCKGCRRALSYMRTSTARRAAVTNDLVDNPLCAVLFCLVLFCSQGLAFGRTFHFAGSGPAGRLLQHPGERPAAS</sequence>
<gene>
    <name evidence="2" type="primary">PLESTBF000273</name>
    <name evidence="2" type="ORF">PLESTB_000561400</name>
</gene>
<protein>
    <submittedName>
        <fullName evidence="2">Uncharacterized protein</fullName>
    </submittedName>
</protein>